<sequence length="141" mass="17152">MDLKSKLRFLSPQTYITKMMEKRNIQEDVIQRNSRMERKKQIKESKLDQALYRTSIYAFFSICIMLSLIPIAYFLPWQQIVQNLMYLLLASLFLSFTLSSIVIKKRSNYIKLSYMWGVWIFSLLLLLFYLFIFIYFRFLLH</sequence>
<keyword evidence="1" id="KW-0472">Membrane</keyword>
<keyword evidence="1" id="KW-0812">Transmembrane</keyword>
<evidence type="ECO:0000313" key="2">
    <source>
        <dbReference type="EMBL" id="MFC5627488.1"/>
    </source>
</evidence>
<dbReference type="EMBL" id="JBHSPF010000005">
    <property type="protein sequence ID" value="MFC5627488.1"/>
    <property type="molecule type" value="Genomic_DNA"/>
</dbReference>
<keyword evidence="1" id="KW-1133">Transmembrane helix</keyword>
<organism evidence="2 3">
    <name type="scientific">Aliibacillus thermotolerans</name>
    <dbReference type="NCBI Taxonomy" id="1834418"/>
    <lineage>
        <taxon>Bacteria</taxon>
        <taxon>Bacillati</taxon>
        <taxon>Bacillota</taxon>
        <taxon>Bacilli</taxon>
        <taxon>Bacillales</taxon>
        <taxon>Bacillaceae</taxon>
        <taxon>Aliibacillus</taxon>
    </lineage>
</organism>
<evidence type="ECO:0000313" key="3">
    <source>
        <dbReference type="Proteomes" id="UP001596143"/>
    </source>
</evidence>
<gene>
    <name evidence="2" type="ORF">ACFPTR_01070</name>
</gene>
<accession>A0ABW0U3H7</accession>
<feature type="transmembrane region" description="Helical" evidence="1">
    <location>
        <begin position="50"/>
        <end position="72"/>
    </location>
</feature>
<feature type="transmembrane region" description="Helical" evidence="1">
    <location>
        <begin position="84"/>
        <end position="103"/>
    </location>
</feature>
<evidence type="ECO:0000256" key="1">
    <source>
        <dbReference type="SAM" id="Phobius"/>
    </source>
</evidence>
<comment type="caution">
    <text evidence="2">The sequence shown here is derived from an EMBL/GenBank/DDBJ whole genome shotgun (WGS) entry which is preliminary data.</text>
</comment>
<protein>
    <submittedName>
        <fullName evidence="2">Uncharacterized protein</fullName>
    </submittedName>
</protein>
<reference evidence="3" key="1">
    <citation type="journal article" date="2019" name="Int. J. Syst. Evol. Microbiol.">
        <title>The Global Catalogue of Microorganisms (GCM) 10K type strain sequencing project: providing services to taxonomists for standard genome sequencing and annotation.</title>
        <authorList>
            <consortium name="The Broad Institute Genomics Platform"/>
            <consortium name="The Broad Institute Genome Sequencing Center for Infectious Disease"/>
            <person name="Wu L."/>
            <person name="Ma J."/>
        </authorList>
    </citation>
    <scope>NUCLEOTIDE SEQUENCE [LARGE SCALE GENOMIC DNA]</scope>
    <source>
        <strain evidence="3">CGMCC 1.15790</strain>
    </source>
</reference>
<name>A0ABW0U3H7_9BACI</name>
<dbReference type="RefSeq" id="WP_270895691.1">
    <property type="nucleotide sequence ID" value="NZ_JBHSPF010000005.1"/>
</dbReference>
<keyword evidence="3" id="KW-1185">Reference proteome</keyword>
<feature type="transmembrane region" description="Helical" evidence="1">
    <location>
        <begin position="115"/>
        <end position="136"/>
    </location>
</feature>
<dbReference type="Proteomes" id="UP001596143">
    <property type="component" value="Unassembled WGS sequence"/>
</dbReference>
<proteinExistence type="predicted"/>